<keyword evidence="14" id="KW-1208">Phospholipid metabolism</keyword>
<keyword evidence="5 16" id="KW-0812">Transmembrane</keyword>
<sequence length="514" mass="56162">MIPASEVLAIGSLLLLTAGYWLSSGPHVFAGRRLPVTAGHRLCMVGWLALGGFWWSEVAYYATLPVNDPVNAFFCAMALPFFGYLAYHHWLTIYWKQEYPALRWLVAMTIVAGGIYFLVERIPLLAGWLILVVAEQSVWLLDIFGYPTALEALDYGSGSRWYRIGSTHQGVSVPVEAEWRDPMSSPVSIVLACTALQSMIIFVGGVLCTSAPRQRRLYAFLATVPTIYLLNLIRNAVVIWLTYQNVWGEDTFYYAHAWIGKGGSLIALVALAYIVFHYLPEMQDAILGVMDLPWREPPPGRRTPPFAAGTPGWIYATAALGLALVPFAAAAGLPSDMPLREAGWAAAALLVIGSGLLWFHRDPQRLIEDDVVSPADGTVLSVDEQDGRVRLSIFMSPLDVHVNRAPLDGRVVVQHRSGAGFSPAYGAGADANLQLRTELETTIGLVVVIQVAGALARRITSYLSEGQQLVKGERIGIIHLGSRVDLELPGKVEMVVMPGQKLQAGQTVARLTRS</sequence>
<keyword evidence="9" id="KW-0443">Lipid metabolism</keyword>
<dbReference type="InterPro" id="IPR019127">
    <property type="entry name" value="Exosortase"/>
</dbReference>
<reference evidence="17" key="1">
    <citation type="submission" date="2018-05" db="EMBL/GenBank/DDBJ databases">
        <authorList>
            <person name="Lanie J.A."/>
            <person name="Ng W.-L."/>
            <person name="Kazmierczak K.M."/>
            <person name="Andrzejewski T.M."/>
            <person name="Davidsen T.M."/>
            <person name="Wayne K.J."/>
            <person name="Tettelin H."/>
            <person name="Glass J.I."/>
            <person name="Rusch D."/>
            <person name="Podicherti R."/>
            <person name="Tsui H.-C.T."/>
            <person name="Winkler M.E."/>
        </authorList>
    </citation>
    <scope>NUCLEOTIDE SEQUENCE</scope>
</reference>
<feature type="transmembrane region" description="Helical" evidence="16">
    <location>
        <begin position="46"/>
        <end position="63"/>
    </location>
</feature>
<evidence type="ECO:0000256" key="16">
    <source>
        <dbReference type="SAM" id="Phobius"/>
    </source>
</evidence>
<evidence type="ECO:0000256" key="3">
    <source>
        <dbReference type="ARBA" id="ARBA00022516"/>
    </source>
</evidence>
<feature type="transmembrane region" description="Helical" evidence="16">
    <location>
        <begin position="342"/>
        <end position="359"/>
    </location>
</feature>
<evidence type="ECO:0000313" key="17">
    <source>
        <dbReference type="EMBL" id="SUZ80875.1"/>
    </source>
</evidence>
<evidence type="ECO:0000256" key="8">
    <source>
        <dbReference type="ARBA" id="ARBA00022989"/>
    </source>
</evidence>
<evidence type="ECO:0000256" key="2">
    <source>
        <dbReference type="ARBA" id="ARBA00022475"/>
    </source>
</evidence>
<keyword evidence="6" id="KW-0210">Decarboxylase</keyword>
<dbReference type="PANTHER" id="PTHR35809:SF1">
    <property type="entry name" value="ARCHAETIDYLSERINE DECARBOXYLASE PROENZYME-RELATED"/>
    <property type="match status" value="1"/>
</dbReference>
<evidence type="ECO:0000256" key="14">
    <source>
        <dbReference type="ARBA" id="ARBA00023264"/>
    </source>
</evidence>
<dbReference type="NCBIfam" id="TIGR04178">
    <property type="entry name" value="exo_archaeo"/>
    <property type="match status" value="1"/>
</dbReference>
<dbReference type="InterPro" id="IPR026392">
    <property type="entry name" value="Exo/Archaeosortase_dom"/>
</dbReference>
<evidence type="ECO:0000256" key="13">
    <source>
        <dbReference type="ARBA" id="ARBA00023239"/>
    </source>
</evidence>
<dbReference type="InterPro" id="IPR033175">
    <property type="entry name" value="PSD-A"/>
</dbReference>
<dbReference type="GO" id="GO:0008654">
    <property type="term" value="P:phospholipid biosynthetic process"/>
    <property type="evidence" value="ECO:0007669"/>
    <property type="project" value="UniProtKB-KW"/>
</dbReference>
<feature type="transmembrane region" description="Helical" evidence="16">
    <location>
        <begin position="217"/>
        <end position="243"/>
    </location>
</feature>
<feature type="transmembrane region" description="Helical" evidence="16">
    <location>
        <begin position="102"/>
        <end position="119"/>
    </location>
</feature>
<proteinExistence type="predicted"/>
<feature type="transmembrane region" description="Helical" evidence="16">
    <location>
        <begin position="189"/>
        <end position="210"/>
    </location>
</feature>
<name>A0A381QNB6_9ZZZZ</name>
<feature type="transmembrane region" description="Helical" evidence="16">
    <location>
        <begin position="70"/>
        <end position="90"/>
    </location>
</feature>
<dbReference type="Pfam" id="PF09721">
    <property type="entry name" value="Exosortase_EpsH"/>
    <property type="match status" value="1"/>
</dbReference>
<feature type="transmembrane region" description="Helical" evidence="16">
    <location>
        <begin position="126"/>
        <end position="146"/>
    </location>
</feature>
<evidence type="ECO:0000256" key="5">
    <source>
        <dbReference type="ARBA" id="ARBA00022692"/>
    </source>
</evidence>
<keyword evidence="4" id="KW-0645">Protease</keyword>
<gene>
    <name evidence="17" type="ORF">METZ01_LOCUS33729</name>
</gene>
<dbReference type="GO" id="GO:0006508">
    <property type="term" value="P:proteolysis"/>
    <property type="evidence" value="ECO:0007669"/>
    <property type="project" value="UniProtKB-KW"/>
</dbReference>
<keyword evidence="15" id="KW-0670">Pyruvate</keyword>
<dbReference type="PANTHER" id="PTHR35809">
    <property type="entry name" value="ARCHAETIDYLSERINE DECARBOXYLASE PROENZYME-RELATED"/>
    <property type="match status" value="1"/>
</dbReference>
<keyword evidence="7" id="KW-0378">Hydrolase</keyword>
<dbReference type="AlphaFoldDB" id="A0A381QNB6"/>
<evidence type="ECO:0000256" key="10">
    <source>
        <dbReference type="ARBA" id="ARBA00023136"/>
    </source>
</evidence>
<evidence type="ECO:0000256" key="7">
    <source>
        <dbReference type="ARBA" id="ARBA00022801"/>
    </source>
</evidence>
<evidence type="ECO:0000256" key="12">
    <source>
        <dbReference type="ARBA" id="ARBA00023209"/>
    </source>
</evidence>
<evidence type="ECO:0000256" key="15">
    <source>
        <dbReference type="ARBA" id="ARBA00023317"/>
    </source>
</evidence>
<dbReference type="EMBL" id="UINC01001445">
    <property type="protein sequence ID" value="SUZ80875.1"/>
    <property type="molecule type" value="Genomic_DNA"/>
</dbReference>
<keyword evidence="10 16" id="KW-0472">Membrane</keyword>
<organism evidence="17">
    <name type="scientific">marine metagenome</name>
    <dbReference type="NCBI Taxonomy" id="408172"/>
    <lineage>
        <taxon>unclassified sequences</taxon>
        <taxon>metagenomes</taxon>
        <taxon>ecological metagenomes</taxon>
    </lineage>
</organism>
<keyword evidence="3" id="KW-0444">Lipid biosynthesis</keyword>
<keyword evidence="8 16" id="KW-1133">Transmembrane helix</keyword>
<dbReference type="GO" id="GO:0005886">
    <property type="term" value="C:plasma membrane"/>
    <property type="evidence" value="ECO:0007669"/>
    <property type="project" value="UniProtKB-SubCell"/>
</dbReference>
<dbReference type="Pfam" id="PF02666">
    <property type="entry name" value="PS_Dcarbxylase"/>
    <property type="match status" value="1"/>
</dbReference>
<dbReference type="GO" id="GO:0004609">
    <property type="term" value="F:phosphatidylserine decarboxylase activity"/>
    <property type="evidence" value="ECO:0007669"/>
    <property type="project" value="InterPro"/>
</dbReference>
<evidence type="ECO:0000256" key="1">
    <source>
        <dbReference type="ARBA" id="ARBA00004651"/>
    </source>
</evidence>
<evidence type="ECO:0008006" key="18">
    <source>
        <dbReference type="Google" id="ProtNLM"/>
    </source>
</evidence>
<keyword evidence="11" id="KW-0865">Zymogen</keyword>
<evidence type="ECO:0000256" key="4">
    <source>
        <dbReference type="ARBA" id="ARBA00022670"/>
    </source>
</evidence>
<feature type="transmembrane region" description="Helical" evidence="16">
    <location>
        <begin position="312"/>
        <end position="330"/>
    </location>
</feature>
<keyword evidence="13" id="KW-0456">Lyase</keyword>
<protein>
    <recommendedName>
        <fullName evidence="18">Archaeosortase A</fullName>
    </recommendedName>
</protein>
<evidence type="ECO:0000256" key="9">
    <source>
        <dbReference type="ARBA" id="ARBA00023098"/>
    </source>
</evidence>
<evidence type="ECO:0000256" key="11">
    <source>
        <dbReference type="ARBA" id="ARBA00023145"/>
    </source>
</evidence>
<feature type="transmembrane region" description="Helical" evidence="16">
    <location>
        <begin position="255"/>
        <end position="276"/>
    </location>
</feature>
<keyword evidence="2" id="KW-1003">Cell membrane</keyword>
<dbReference type="InterPro" id="IPR003817">
    <property type="entry name" value="PS_Dcarbxylase"/>
</dbReference>
<evidence type="ECO:0000256" key="6">
    <source>
        <dbReference type="ARBA" id="ARBA00022793"/>
    </source>
</evidence>
<comment type="subcellular location">
    <subcellularLocation>
        <location evidence="1">Cell membrane</location>
        <topology evidence="1">Multi-pass membrane protein</topology>
    </subcellularLocation>
</comment>
<keyword evidence="12" id="KW-0594">Phospholipid biosynthesis</keyword>
<dbReference type="InterPro" id="IPR014522">
    <property type="entry name" value="ArtA"/>
</dbReference>
<dbReference type="NCBIfam" id="TIGR04125">
    <property type="entry name" value="exosort_PGF_TRM"/>
    <property type="match status" value="1"/>
</dbReference>
<dbReference type="GO" id="GO:0008233">
    <property type="term" value="F:peptidase activity"/>
    <property type="evidence" value="ECO:0007669"/>
    <property type="project" value="UniProtKB-KW"/>
</dbReference>
<accession>A0A381QNB6</accession>